<protein>
    <recommendedName>
        <fullName evidence="6">Protein kinase domain-containing protein</fullName>
    </recommendedName>
</protein>
<evidence type="ECO:0000256" key="4">
    <source>
        <dbReference type="ARBA" id="ARBA00022840"/>
    </source>
</evidence>
<evidence type="ECO:0000259" key="6">
    <source>
        <dbReference type="PROSITE" id="PS50011"/>
    </source>
</evidence>
<keyword evidence="3" id="KW-0418">Kinase</keyword>
<feature type="domain" description="Protein kinase" evidence="6">
    <location>
        <begin position="1"/>
        <end position="118"/>
    </location>
</feature>
<feature type="region of interest" description="Disordered" evidence="5">
    <location>
        <begin position="130"/>
        <end position="154"/>
    </location>
</feature>
<keyword evidence="4" id="KW-0067">ATP-binding</keyword>
<evidence type="ECO:0000256" key="5">
    <source>
        <dbReference type="SAM" id="MobiDB-lite"/>
    </source>
</evidence>
<evidence type="ECO:0000256" key="3">
    <source>
        <dbReference type="ARBA" id="ARBA00022777"/>
    </source>
</evidence>
<dbReference type="InterPro" id="IPR052059">
    <property type="entry name" value="CR_Ser/Thr_kinase"/>
</dbReference>
<dbReference type="InterPro" id="IPR001245">
    <property type="entry name" value="Ser-Thr/Tyr_kinase_cat_dom"/>
</dbReference>
<reference evidence="7" key="1">
    <citation type="submission" date="2019-12" db="EMBL/GenBank/DDBJ databases">
        <title>Genome sequencing and annotation of Brassica cretica.</title>
        <authorList>
            <person name="Studholme D.J."/>
            <person name="Sarris P.F."/>
        </authorList>
    </citation>
    <scope>NUCLEOTIDE SEQUENCE</scope>
    <source>
        <strain evidence="7">PFS-102/07</strain>
        <tissue evidence="7">Leaf</tissue>
    </source>
</reference>
<keyword evidence="2" id="KW-0547">Nucleotide-binding</keyword>
<accession>A0A8S9JTU5</accession>
<dbReference type="InterPro" id="IPR011009">
    <property type="entry name" value="Kinase-like_dom_sf"/>
</dbReference>
<dbReference type="Pfam" id="PF07714">
    <property type="entry name" value="PK_Tyr_Ser-Thr"/>
    <property type="match status" value="1"/>
</dbReference>
<dbReference type="Gene3D" id="1.10.510.10">
    <property type="entry name" value="Transferase(Phosphotransferase) domain 1"/>
    <property type="match status" value="1"/>
</dbReference>
<comment type="caution">
    <text evidence="7">The sequence shown here is derived from an EMBL/GenBank/DDBJ whole genome shotgun (WGS) entry which is preliminary data.</text>
</comment>
<proteinExistence type="predicted"/>
<organism evidence="7">
    <name type="scientific">Brassica cretica</name>
    <name type="common">Mustard</name>
    <dbReference type="NCBI Taxonomy" id="69181"/>
    <lineage>
        <taxon>Eukaryota</taxon>
        <taxon>Viridiplantae</taxon>
        <taxon>Streptophyta</taxon>
        <taxon>Embryophyta</taxon>
        <taxon>Tracheophyta</taxon>
        <taxon>Spermatophyta</taxon>
        <taxon>Magnoliopsida</taxon>
        <taxon>eudicotyledons</taxon>
        <taxon>Gunneridae</taxon>
        <taxon>Pentapetalae</taxon>
        <taxon>rosids</taxon>
        <taxon>malvids</taxon>
        <taxon>Brassicales</taxon>
        <taxon>Brassicaceae</taxon>
        <taxon>Brassiceae</taxon>
        <taxon>Brassica</taxon>
    </lineage>
</organism>
<feature type="compositionally biased region" description="Polar residues" evidence="5">
    <location>
        <begin position="144"/>
        <end position="154"/>
    </location>
</feature>
<evidence type="ECO:0000256" key="1">
    <source>
        <dbReference type="ARBA" id="ARBA00022679"/>
    </source>
</evidence>
<dbReference type="GO" id="GO:0004672">
    <property type="term" value="F:protein kinase activity"/>
    <property type="evidence" value="ECO:0007669"/>
    <property type="project" value="InterPro"/>
</dbReference>
<dbReference type="InterPro" id="IPR000719">
    <property type="entry name" value="Prot_kinase_dom"/>
</dbReference>
<name>A0A8S9JTU5_BRACR</name>
<dbReference type="AlphaFoldDB" id="A0A8S9JTU5"/>
<dbReference type="PANTHER" id="PTHR47973">
    <property type="entry name" value="CYSTEINE-RICH RECEPTOR-LIKE PROTEIN KINASE 3"/>
    <property type="match status" value="1"/>
</dbReference>
<dbReference type="PROSITE" id="PS50011">
    <property type="entry name" value="PROTEIN_KINASE_DOM"/>
    <property type="match status" value="1"/>
</dbReference>
<dbReference type="SUPFAM" id="SSF56112">
    <property type="entry name" value="Protein kinase-like (PK-like)"/>
    <property type="match status" value="1"/>
</dbReference>
<sequence>MAPEYALYGELTEKADVFSFGVVAMEIVSGKSNTKQKGSADHVWLIKWARKLQQTGDIMDIIDPVLEGDFNRKEAERMIKVSLVCTNSSPLLRPTMSEVVQMLEGEIEITQVLSDPGLYEHNFSISKLRGTDTHGSSSTSGLTDQTETTMKSSVSSTDLYPLYPESMLLNSTQNFSSSAF</sequence>
<evidence type="ECO:0000313" key="7">
    <source>
        <dbReference type="EMBL" id="KAF2585494.1"/>
    </source>
</evidence>
<evidence type="ECO:0000256" key="2">
    <source>
        <dbReference type="ARBA" id="ARBA00022741"/>
    </source>
</evidence>
<keyword evidence="1" id="KW-0808">Transferase</keyword>
<dbReference type="EMBL" id="QGKY02000246">
    <property type="protein sequence ID" value="KAF2585494.1"/>
    <property type="molecule type" value="Genomic_DNA"/>
</dbReference>
<feature type="compositionally biased region" description="Low complexity" evidence="5">
    <location>
        <begin position="133"/>
        <end position="143"/>
    </location>
</feature>
<gene>
    <name evidence="7" type="ORF">F2Q70_00036896</name>
</gene>
<dbReference type="GO" id="GO:0005524">
    <property type="term" value="F:ATP binding"/>
    <property type="evidence" value="ECO:0007669"/>
    <property type="project" value="UniProtKB-KW"/>
</dbReference>